<feature type="region of interest" description="Disordered" evidence="1">
    <location>
        <begin position="174"/>
        <end position="199"/>
    </location>
</feature>
<organism evidence="2 3">
    <name type="scientific">Dryococelus australis</name>
    <dbReference type="NCBI Taxonomy" id="614101"/>
    <lineage>
        <taxon>Eukaryota</taxon>
        <taxon>Metazoa</taxon>
        <taxon>Ecdysozoa</taxon>
        <taxon>Arthropoda</taxon>
        <taxon>Hexapoda</taxon>
        <taxon>Insecta</taxon>
        <taxon>Pterygota</taxon>
        <taxon>Neoptera</taxon>
        <taxon>Polyneoptera</taxon>
        <taxon>Phasmatodea</taxon>
        <taxon>Verophasmatodea</taxon>
        <taxon>Anareolatae</taxon>
        <taxon>Phasmatidae</taxon>
        <taxon>Eurycanthinae</taxon>
        <taxon>Dryococelus</taxon>
    </lineage>
</organism>
<evidence type="ECO:0000313" key="2">
    <source>
        <dbReference type="EMBL" id="KAJ8897869.1"/>
    </source>
</evidence>
<feature type="region of interest" description="Disordered" evidence="1">
    <location>
        <begin position="231"/>
        <end position="251"/>
    </location>
</feature>
<evidence type="ECO:0000313" key="3">
    <source>
        <dbReference type="Proteomes" id="UP001159363"/>
    </source>
</evidence>
<comment type="caution">
    <text evidence="2">The sequence shown here is derived from an EMBL/GenBank/DDBJ whole genome shotgun (WGS) entry which is preliminary data.</text>
</comment>
<accession>A0ABQ9IMI8</accession>
<keyword evidence="3" id="KW-1185">Reference proteome</keyword>
<protein>
    <submittedName>
        <fullName evidence="2">Uncharacterized protein</fullName>
    </submittedName>
</protein>
<dbReference type="Proteomes" id="UP001159363">
    <property type="component" value="Chromosome 1"/>
</dbReference>
<reference evidence="2 3" key="1">
    <citation type="submission" date="2023-02" db="EMBL/GenBank/DDBJ databases">
        <title>LHISI_Scaffold_Assembly.</title>
        <authorList>
            <person name="Stuart O.P."/>
            <person name="Cleave R."/>
            <person name="Magrath M.J.L."/>
            <person name="Mikheyev A.S."/>
        </authorList>
    </citation>
    <scope>NUCLEOTIDE SEQUENCE [LARGE SCALE GENOMIC DNA]</scope>
    <source>
        <strain evidence="2">Daus_M_001</strain>
        <tissue evidence="2">Leg muscle</tissue>
    </source>
</reference>
<feature type="compositionally biased region" description="Polar residues" evidence="1">
    <location>
        <begin position="114"/>
        <end position="128"/>
    </location>
</feature>
<proteinExistence type="predicted"/>
<feature type="compositionally biased region" description="Basic and acidic residues" evidence="1">
    <location>
        <begin position="135"/>
        <end position="144"/>
    </location>
</feature>
<name>A0ABQ9IMI8_9NEOP</name>
<feature type="compositionally biased region" description="Basic and acidic residues" evidence="1">
    <location>
        <begin position="345"/>
        <end position="358"/>
    </location>
</feature>
<feature type="region of interest" description="Disordered" evidence="1">
    <location>
        <begin position="313"/>
        <end position="377"/>
    </location>
</feature>
<feature type="region of interest" description="Disordered" evidence="1">
    <location>
        <begin position="114"/>
        <end position="161"/>
    </location>
</feature>
<gene>
    <name evidence="2" type="ORF">PR048_003222</name>
</gene>
<sequence length="735" mass="81204">MKRGLMENKHYESRKVYNFANEGGGGGGRKKFPSALNVRHANMIRRARQQLTLACVATRLKNTNAPGPALNLATDFPPVKESHRYTLHNTANQFRALCLVAMVRLTSVTVSPLSTPRFSASNPGNRSSAGMHGQRKLETPEKTRRPAASSDTIPTCENPGIEPARRALIGDEGRTRAPGARRGVTGQWGMRCSTHRPPDGAAAGRLLTRGGIESGQAFIVRTDAEIRRYSSRHTPPSFARPIRGKANSAQWGRRRPEITQMTGHILDRAPISQAGQAAGGHTSVPPPTSFTTLPFFPTPLTVRTNTEPVLHGLFSHSRETPPPPQTPVQTTPHSFQKVLPLARSALHDSSSRRRRDEEAPLSERTPAPTRCVPATTNHPSTKDYVPRCYVIPTIYNTGTRLQPRHQGCQCLKDPPPPLVKHTLLSLVENHSCLPVACGEVLQGLRDSRGKGYSLPTSFSGTSRGANLISRLASPLASTNYRPLRFQFRNKCPRRREETRCCVLHLAHDAVSRRKRRWLGTSRMRVSHPLNRAAPLAAKAATSASRDPLCISPDGRPSAIFGSAHVARCGAEVINRAEVGCINYHSNEHRTPESVGPTNLRTFLNNSNKLQADSASGSQREPITMHYVNPHTWRGAKSVLGCEDRLRHGRRLSRGEARQGARRPTSGRRVQSARPVSEKRRLVSSLRVPPTNARFHHRESKLDPRSDIRSTQKTVALFDIRTGLEIEMKLISNRRN</sequence>
<feature type="region of interest" description="Disordered" evidence="1">
    <location>
        <begin position="649"/>
        <end position="682"/>
    </location>
</feature>
<dbReference type="EMBL" id="JARBHB010000001">
    <property type="protein sequence ID" value="KAJ8897869.1"/>
    <property type="molecule type" value="Genomic_DNA"/>
</dbReference>
<evidence type="ECO:0000256" key="1">
    <source>
        <dbReference type="SAM" id="MobiDB-lite"/>
    </source>
</evidence>